<evidence type="ECO:0000313" key="2">
    <source>
        <dbReference type="EMBL" id="GGP15817.1"/>
    </source>
</evidence>
<feature type="compositionally biased region" description="Basic residues" evidence="1">
    <location>
        <begin position="1"/>
        <end position="10"/>
    </location>
</feature>
<dbReference type="EMBL" id="BMNK01000019">
    <property type="protein sequence ID" value="GGP15817.1"/>
    <property type="molecule type" value="Genomic_DNA"/>
</dbReference>
<sequence length="92" mass="9755">MSKRSRRRRALTGGALGPRPGFGPGEPHEPGADDDPPFDDPFGGDGGVREPRRPKPAPPSMTMEAPPPEPPLRARDRTLPPPGEMTSVLTPG</sequence>
<dbReference type="AlphaFoldDB" id="A0A918ACV7"/>
<reference evidence="2" key="1">
    <citation type="journal article" date="2014" name="Int. J. Syst. Evol. Microbiol.">
        <title>Complete genome sequence of Corynebacterium casei LMG S-19264T (=DSM 44701T), isolated from a smear-ripened cheese.</title>
        <authorList>
            <consortium name="US DOE Joint Genome Institute (JGI-PGF)"/>
            <person name="Walter F."/>
            <person name="Albersmeier A."/>
            <person name="Kalinowski J."/>
            <person name="Ruckert C."/>
        </authorList>
    </citation>
    <scope>NUCLEOTIDE SEQUENCE</scope>
    <source>
        <strain evidence="2">CGMCC 4.7430</strain>
    </source>
</reference>
<reference evidence="2" key="2">
    <citation type="submission" date="2020-09" db="EMBL/GenBank/DDBJ databases">
        <authorList>
            <person name="Sun Q."/>
            <person name="Zhou Y."/>
        </authorList>
    </citation>
    <scope>NUCLEOTIDE SEQUENCE</scope>
    <source>
        <strain evidence="2">CGMCC 4.7430</strain>
    </source>
</reference>
<keyword evidence="3" id="KW-1185">Reference proteome</keyword>
<comment type="caution">
    <text evidence="2">The sequence shown here is derived from an EMBL/GenBank/DDBJ whole genome shotgun (WGS) entry which is preliminary data.</text>
</comment>
<dbReference type="RefSeq" id="WP_189143703.1">
    <property type="nucleotide sequence ID" value="NZ_BMNK01000019.1"/>
</dbReference>
<gene>
    <name evidence="2" type="ORF">GCM10012278_77160</name>
</gene>
<evidence type="ECO:0000256" key="1">
    <source>
        <dbReference type="SAM" id="MobiDB-lite"/>
    </source>
</evidence>
<dbReference type="Proteomes" id="UP000660745">
    <property type="component" value="Unassembled WGS sequence"/>
</dbReference>
<name>A0A918ACV7_9ACTN</name>
<protein>
    <submittedName>
        <fullName evidence="2">Uncharacterized protein</fullName>
    </submittedName>
</protein>
<feature type="compositionally biased region" description="Gly residues" evidence="1">
    <location>
        <begin position="14"/>
        <end position="24"/>
    </location>
</feature>
<organism evidence="2 3">
    <name type="scientific">Nonomuraea glycinis</name>
    <dbReference type="NCBI Taxonomy" id="2047744"/>
    <lineage>
        <taxon>Bacteria</taxon>
        <taxon>Bacillati</taxon>
        <taxon>Actinomycetota</taxon>
        <taxon>Actinomycetes</taxon>
        <taxon>Streptosporangiales</taxon>
        <taxon>Streptosporangiaceae</taxon>
        <taxon>Nonomuraea</taxon>
    </lineage>
</organism>
<proteinExistence type="predicted"/>
<accession>A0A918ACV7</accession>
<feature type="region of interest" description="Disordered" evidence="1">
    <location>
        <begin position="1"/>
        <end position="92"/>
    </location>
</feature>
<evidence type="ECO:0000313" key="3">
    <source>
        <dbReference type="Proteomes" id="UP000660745"/>
    </source>
</evidence>